<feature type="domain" description="Isochorismatase-like" evidence="2">
    <location>
        <begin position="3"/>
        <end position="147"/>
    </location>
</feature>
<comment type="caution">
    <text evidence="3">The sequence shown here is derived from an EMBL/GenBank/DDBJ whole genome shotgun (WGS) entry which is preliminary data.</text>
</comment>
<sequence length="183" mass="19404">MTTALIVIDVQRGFDDTAYWGRRNNPAAEANIRALATAWQQAGLPIVVVHHDSGTPGSPLAPGTPGNALKSELDGIVPALTVRKSVHSSFHGDVDLHKWLQDNGIQEVVTTGVQTNRCVETTSRVAGDLGYRLRYALDATFTFDDTAPDGSAITADELSRATATNIHGHFGEVTTTAAVLASL</sequence>
<keyword evidence="4" id="KW-1185">Reference proteome</keyword>
<proteinExistence type="predicted"/>
<dbReference type="GO" id="GO:0016787">
    <property type="term" value="F:hydrolase activity"/>
    <property type="evidence" value="ECO:0007669"/>
    <property type="project" value="UniProtKB-KW"/>
</dbReference>
<protein>
    <submittedName>
        <fullName evidence="3">Nicotinamidase-related amidase</fullName>
    </submittedName>
</protein>
<organism evidence="3 4">
    <name type="scientific">Crossiella cryophila</name>
    <dbReference type="NCBI Taxonomy" id="43355"/>
    <lineage>
        <taxon>Bacteria</taxon>
        <taxon>Bacillati</taxon>
        <taxon>Actinomycetota</taxon>
        <taxon>Actinomycetes</taxon>
        <taxon>Pseudonocardiales</taxon>
        <taxon>Pseudonocardiaceae</taxon>
        <taxon>Crossiella</taxon>
    </lineage>
</organism>
<gene>
    <name evidence="3" type="ORF">HNR67_008428</name>
</gene>
<dbReference type="AlphaFoldDB" id="A0A7W7FYN1"/>
<dbReference type="InterPro" id="IPR050272">
    <property type="entry name" value="Isochorismatase-like_hydrls"/>
</dbReference>
<dbReference type="InterPro" id="IPR036380">
    <property type="entry name" value="Isochorismatase-like_sf"/>
</dbReference>
<dbReference type="InterPro" id="IPR000868">
    <property type="entry name" value="Isochorismatase-like_dom"/>
</dbReference>
<name>A0A7W7FYN1_9PSEU</name>
<dbReference type="Pfam" id="PF00857">
    <property type="entry name" value="Isochorismatase"/>
    <property type="match status" value="1"/>
</dbReference>
<evidence type="ECO:0000313" key="3">
    <source>
        <dbReference type="EMBL" id="MBB4682310.1"/>
    </source>
</evidence>
<dbReference type="RefSeq" id="WP_185009507.1">
    <property type="nucleotide sequence ID" value="NZ_BAAAUI010000007.1"/>
</dbReference>
<evidence type="ECO:0000256" key="1">
    <source>
        <dbReference type="ARBA" id="ARBA00022801"/>
    </source>
</evidence>
<keyword evidence="1" id="KW-0378">Hydrolase</keyword>
<dbReference type="PANTHER" id="PTHR43540">
    <property type="entry name" value="PEROXYUREIDOACRYLATE/UREIDOACRYLATE AMIDOHYDROLASE-RELATED"/>
    <property type="match status" value="1"/>
</dbReference>
<dbReference type="SUPFAM" id="SSF52499">
    <property type="entry name" value="Isochorismatase-like hydrolases"/>
    <property type="match status" value="1"/>
</dbReference>
<evidence type="ECO:0000313" key="4">
    <source>
        <dbReference type="Proteomes" id="UP000533598"/>
    </source>
</evidence>
<dbReference type="Gene3D" id="3.40.50.850">
    <property type="entry name" value="Isochorismatase-like"/>
    <property type="match status" value="1"/>
</dbReference>
<accession>A0A7W7FYN1</accession>
<reference evidence="3 4" key="1">
    <citation type="submission" date="2020-08" db="EMBL/GenBank/DDBJ databases">
        <title>Sequencing the genomes of 1000 actinobacteria strains.</title>
        <authorList>
            <person name="Klenk H.-P."/>
        </authorList>
    </citation>
    <scope>NUCLEOTIDE SEQUENCE [LARGE SCALE GENOMIC DNA]</scope>
    <source>
        <strain evidence="3 4">DSM 44230</strain>
    </source>
</reference>
<evidence type="ECO:0000259" key="2">
    <source>
        <dbReference type="Pfam" id="PF00857"/>
    </source>
</evidence>
<dbReference type="Proteomes" id="UP000533598">
    <property type="component" value="Unassembled WGS sequence"/>
</dbReference>
<dbReference type="PANTHER" id="PTHR43540:SF1">
    <property type="entry name" value="ISOCHORISMATASE HYDROLASE"/>
    <property type="match status" value="1"/>
</dbReference>
<dbReference type="EMBL" id="JACHMH010000001">
    <property type="protein sequence ID" value="MBB4682310.1"/>
    <property type="molecule type" value="Genomic_DNA"/>
</dbReference>